<dbReference type="KEGG" id="fcy:FRACYDRAFT_245112"/>
<feature type="transmembrane region" description="Helical" evidence="2">
    <location>
        <begin position="416"/>
        <end position="435"/>
    </location>
</feature>
<feature type="domain" description="Acyltransferase 3" evidence="3">
    <location>
        <begin position="192"/>
        <end position="532"/>
    </location>
</feature>
<evidence type="ECO:0000256" key="1">
    <source>
        <dbReference type="SAM" id="MobiDB-lite"/>
    </source>
</evidence>
<dbReference type="PANTHER" id="PTHR36927:SF4">
    <property type="entry name" value="BLR5718 PROTEIN"/>
    <property type="match status" value="1"/>
</dbReference>
<dbReference type="EMBL" id="KV784366">
    <property type="protein sequence ID" value="OEU11986.1"/>
    <property type="molecule type" value="Genomic_DNA"/>
</dbReference>
<feature type="transmembrane region" description="Helical" evidence="2">
    <location>
        <begin position="385"/>
        <end position="404"/>
    </location>
</feature>
<dbReference type="AlphaFoldDB" id="A0A1E7F1J7"/>
<dbReference type="GO" id="GO:0016747">
    <property type="term" value="F:acyltransferase activity, transferring groups other than amino-acyl groups"/>
    <property type="evidence" value="ECO:0007669"/>
    <property type="project" value="InterPro"/>
</dbReference>
<keyword evidence="5" id="KW-1185">Reference proteome</keyword>
<feature type="transmembrane region" description="Helical" evidence="2">
    <location>
        <begin position="63"/>
        <end position="79"/>
    </location>
</feature>
<feature type="transmembrane region" description="Helical" evidence="2">
    <location>
        <begin position="441"/>
        <end position="464"/>
    </location>
</feature>
<feature type="transmembrane region" description="Helical" evidence="2">
    <location>
        <begin position="197"/>
        <end position="215"/>
    </location>
</feature>
<dbReference type="InterPro" id="IPR050623">
    <property type="entry name" value="Glucan_succinyl_AcylTrfase"/>
</dbReference>
<feature type="transmembrane region" description="Helical" evidence="2">
    <location>
        <begin position="317"/>
        <end position="337"/>
    </location>
</feature>
<evidence type="ECO:0000259" key="3">
    <source>
        <dbReference type="Pfam" id="PF01757"/>
    </source>
</evidence>
<reference evidence="4 5" key="1">
    <citation type="submission" date="2016-09" db="EMBL/GenBank/DDBJ databases">
        <title>Extensive genetic diversity and differential bi-allelic expression allows diatom success in the polar Southern Ocean.</title>
        <authorList>
            <consortium name="DOE Joint Genome Institute"/>
            <person name="Mock T."/>
            <person name="Otillar R.P."/>
            <person name="Strauss J."/>
            <person name="Dupont C."/>
            <person name="Frickenhaus S."/>
            <person name="Maumus F."/>
            <person name="Mcmullan M."/>
            <person name="Sanges R."/>
            <person name="Schmutz J."/>
            <person name="Toseland A."/>
            <person name="Valas R."/>
            <person name="Veluchamy A."/>
            <person name="Ward B.J."/>
            <person name="Allen A."/>
            <person name="Barry K."/>
            <person name="Falciatore A."/>
            <person name="Ferrante M."/>
            <person name="Fortunato A.E."/>
            <person name="Gloeckner G."/>
            <person name="Gruber A."/>
            <person name="Hipkin R."/>
            <person name="Janech M."/>
            <person name="Kroth P."/>
            <person name="Leese F."/>
            <person name="Lindquist E."/>
            <person name="Lyon B.R."/>
            <person name="Martin J."/>
            <person name="Mayer C."/>
            <person name="Parker M."/>
            <person name="Quesneville H."/>
            <person name="Raymond J."/>
            <person name="Uhlig C."/>
            <person name="Valentin K.U."/>
            <person name="Worden A.Z."/>
            <person name="Armbrust E.V."/>
            <person name="Bowler C."/>
            <person name="Green B."/>
            <person name="Moulton V."/>
            <person name="Van Oosterhout C."/>
            <person name="Grigoriev I."/>
        </authorList>
    </citation>
    <scope>NUCLEOTIDE SEQUENCE [LARGE SCALE GENOMIC DNA]</scope>
    <source>
        <strain evidence="4 5">CCMP1102</strain>
    </source>
</reference>
<evidence type="ECO:0000256" key="2">
    <source>
        <dbReference type="SAM" id="Phobius"/>
    </source>
</evidence>
<sequence length="550" mass="62262">MESNSTSFSILYADWDESQQSMYDVKMVCLTNFLVAFATVLTQYVVSQWIWSNSTKSKHYSPVYLVSGIIFFILWSFLMNADVGLYNPLPIGYRIATPLLITGGVPLKLLFCYLWKCLFSTEEEGEEDNSHDGTTTQVVAPLSVTKSTPSPSQDEEDEEEGVPATAANELEQGEQEQKETTPTIPATKQKIDFINNIKIFLTCLVIISHVIYVFNLPFPPGEYVPAEDPGSNWGIIVLAFIELFLNSFFMHIFFFYSGYFCPFSLDKRGRYSFLFERVKRLGIPLVFLGFTLYPYTSEGSYIFEGRYNLPSGVFDTSVAWFLLQLIVFNIAYAYICGEKWSPQVKCPSTLALFGISLILGLAAAITTLFFPPFDFALTVPFFWQSYWGFIVFFFGGALAARNNWIEEIKVNKSRIVIYLWALVSAVAFVICFLTSKPTPVLNFILAFVYGIQSIPFGLAITIFFMDLVNTRYFFTDFFSKSMYTAYLIQMILPVPAAVKCWQLVMNATSINGTDGGWIMAGFLFSCVLALIFDWTLAYIIWSIPGVSKIL</sequence>
<feature type="transmembrane region" description="Helical" evidence="2">
    <location>
        <begin position="516"/>
        <end position="541"/>
    </location>
</feature>
<dbReference type="InterPro" id="IPR002656">
    <property type="entry name" value="Acyl_transf_3_dom"/>
</dbReference>
<accession>A0A1E7F1J7</accession>
<gene>
    <name evidence="4" type="ORF">FRACYDRAFT_245112</name>
</gene>
<evidence type="ECO:0000313" key="4">
    <source>
        <dbReference type="EMBL" id="OEU11986.1"/>
    </source>
</evidence>
<keyword evidence="2" id="KW-0812">Transmembrane</keyword>
<dbReference type="InParanoid" id="A0A1E7F1J7"/>
<dbReference type="PANTHER" id="PTHR36927">
    <property type="entry name" value="BLR4337 PROTEIN"/>
    <property type="match status" value="1"/>
</dbReference>
<dbReference type="Proteomes" id="UP000095751">
    <property type="component" value="Unassembled WGS sequence"/>
</dbReference>
<feature type="region of interest" description="Disordered" evidence="1">
    <location>
        <begin position="125"/>
        <end position="164"/>
    </location>
</feature>
<keyword evidence="2" id="KW-1133">Transmembrane helix</keyword>
<feature type="compositionally biased region" description="Polar residues" evidence="1">
    <location>
        <begin position="132"/>
        <end position="152"/>
    </location>
</feature>
<feature type="transmembrane region" description="Helical" evidence="2">
    <location>
        <begin position="349"/>
        <end position="373"/>
    </location>
</feature>
<dbReference type="OrthoDB" id="47878at2759"/>
<evidence type="ECO:0000313" key="5">
    <source>
        <dbReference type="Proteomes" id="UP000095751"/>
    </source>
</evidence>
<protein>
    <recommendedName>
        <fullName evidence="3">Acyltransferase 3 domain-containing protein</fullName>
    </recommendedName>
</protein>
<dbReference type="Pfam" id="PF01757">
    <property type="entry name" value="Acyl_transf_3"/>
    <property type="match status" value="1"/>
</dbReference>
<feature type="transmembrane region" description="Helical" evidence="2">
    <location>
        <begin position="235"/>
        <end position="260"/>
    </location>
</feature>
<proteinExistence type="predicted"/>
<keyword evidence="2" id="KW-0472">Membrane</keyword>
<feature type="transmembrane region" description="Helical" evidence="2">
    <location>
        <begin position="91"/>
        <end position="115"/>
    </location>
</feature>
<feature type="transmembrane region" description="Helical" evidence="2">
    <location>
        <begin position="30"/>
        <end position="51"/>
    </location>
</feature>
<organism evidence="4 5">
    <name type="scientific">Fragilariopsis cylindrus CCMP1102</name>
    <dbReference type="NCBI Taxonomy" id="635003"/>
    <lineage>
        <taxon>Eukaryota</taxon>
        <taxon>Sar</taxon>
        <taxon>Stramenopiles</taxon>
        <taxon>Ochrophyta</taxon>
        <taxon>Bacillariophyta</taxon>
        <taxon>Bacillariophyceae</taxon>
        <taxon>Bacillariophycidae</taxon>
        <taxon>Bacillariales</taxon>
        <taxon>Bacillariaceae</taxon>
        <taxon>Fragilariopsis</taxon>
    </lineage>
</organism>
<name>A0A1E7F1J7_9STRA</name>
<feature type="transmembrane region" description="Helical" evidence="2">
    <location>
        <begin position="281"/>
        <end position="297"/>
    </location>
</feature>
<feature type="transmembrane region" description="Helical" evidence="2">
    <location>
        <begin position="485"/>
        <end position="504"/>
    </location>
</feature>